<feature type="region of interest" description="Disordered" evidence="1">
    <location>
        <begin position="31"/>
        <end position="69"/>
    </location>
</feature>
<gene>
    <name evidence="2" type="ORF">HO133_009458</name>
</gene>
<organism evidence="2 3">
    <name type="scientific">Letharia lupina</name>
    <dbReference type="NCBI Taxonomy" id="560253"/>
    <lineage>
        <taxon>Eukaryota</taxon>
        <taxon>Fungi</taxon>
        <taxon>Dikarya</taxon>
        <taxon>Ascomycota</taxon>
        <taxon>Pezizomycotina</taxon>
        <taxon>Lecanoromycetes</taxon>
        <taxon>OSLEUM clade</taxon>
        <taxon>Lecanoromycetidae</taxon>
        <taxon>Lecanorales</taxon>
        <taxon>Lecanorineae</taxon>
        <taxon>Parmeliaceae</taxon>
        <taxon>Letharia</taxon>
    </lineage>
</organism>
<protein>
    <submittedName>
        <fullName evidence="2">Uncharacterized protein</fullName>
    </submittedName>
</protein>
<name>A0A8H6CL44_9LECA</name>
<dbReference type="Proteomes" id="UP000593566">
    <property type="component" value="Unassembled WGS sequence"/>
</dbReference>
<proteinExistence type="predicted"/>
<dbReference type="AlphaFoldDB" id="A0A8H6CL44"/>
<sequence length="96" mass="9955">MLRKRPLHIRVAEIVPPPPLEHGLFVPAPGFDENRVEAAEELPGGPGHDGEDGGVHGGEPFLDGAVGEDEFGVGVGAHEFVDHAGGGEVHDGLVLL</sequence>
<dbReference type="GeneID" id="59337853"/>
<accession>A0A8H6CL44</accession>
<reference evidence="2 3" key="1">
    <citation type="journal article" date="2020" name="Genomics">
        <title>Complete, high-quality genomes from long-read metagenomic sequencing of two wolf lichen thalli reveals enigmatic genome architecture.</title>
        <authorList>
            <person name="McKenzie S.K."/>
            <person name="Walston R.F."/>
            <person name="Allen J.L."/>
        </authorList>
    </citation>
    <scope>NUCLEOTIDE SEQUENCE [LARGE SCALE GENOMIC DNA]</scope>
    <source>
        <strain evidence="2">WasteWater1</strain>
    </source>
</reference>
<comment type="caution">
    <text evidence="2">The sequence shown here is derived from an EMBL/GenBank/DDBJ whole genome shotgun (WGS) entry which is preliminary data.</text>
</comment>
<dbReference type="RefSeq" id="XP_037154167.1">
    <property type="nucleotide sequence ID" value="XM_037300319.1"/>
</dbReference>
<evidence type="ECO:0000313" key="3">
    <source>
        <dbReference type="Proteomes" id="UP000593566"/>
    </source>
</evidence>
<evidence type="ECO:0000256" key="1">
    <source>
        <dbReference type="SAM" id="MobiDB-lite"/>
    </source>
</evidence>
<dbReference type="EMBL" id="JACCJB010000007">
    <property type="protein sequence ID" value="KAF6225458.1"/>
    <property type="molecule type" value="Genomic_DNA"/>
</dbReference>
<keyword evidence="3" id="KW-1185">Reference proteome</keyword>
<evidence type="ECO:0000313" key="2">
    <source>
        <dbReference type="EMBL" id="KAF6225458.1"/>
    </source>
</evidence>